<accession>A0A9D2QZ23</accession>
<comment type="subcellular location">
    <subcellularLocation>
        <location evidence="1">Cytoplasm</location>
    </subcellularLocation>
</comment>
<proteinExistence type="inferred from homology"/>
<dbReference type="PANTHER" id="PTHR30473">
    <property type="entry name" value="PROTEIN PHOH"/>
    <property type="match status" value="1"/>
</dbReference>
<keyword evidence="5" id="KW-0067">ATP-binding</keyword>
<evidence type="ECO:0000256" key="3">
    <source>
        <dbReference type="ARBA" id="ARBA00022490"/>
    </source>
</evidence>
<dbReference type="EMBL" id="DWUW01000295">
    <property type="protein sequence ID" value="HJD32333.1"/>
    <property type="molecule type" value="Genomic_DNA"/>
</dbReference>
<keyword evidence="3" id="KW-0963">Cytoplasm</keyword>
<organism evidence="9 10">
    <name type="scientific">Candidatus Eisenbergiella stercorigallinarum</name>
    <dbReference type="NCBI Taxonomy" id="2838557"/>
    <lineage>
        <taxon>Bacteria</taxon>
        <taxon>Bacillati</taxon>
        <taxon>Bacillota</taxon>
        <taxon>Clostridia</taxon>
        <taxon>Lachnospirales</taxon>
        <taxon>Lachnospiraceae</taxon>
        <taxon>Eisenbergiella</taxon>
    </lineage>
</organism>
<sequence>MFLTRIGFGSKVIITGDASQKDLMPGTRSGLDVAVKVLQKIEGIAFCTLTSRDVVRHPLVQKIVKAYENYERKEAAARPERREPDARLRFAGRRRQGRSGR</sequence>
<evidence type="ECO:0000256" key="1">
    <source>
        <dbReference type="ARBA" id="ARBA00004496"/>
    </source>
</evidence>
<evidence type="ECO:0000259" key="8">
    <source>
        <dbReference type="Pfam" id="PF02562"/>
    </source>
</evidence>
<evidence type="ECO:0000256" key="7">
    <source>
        <dbReference type="SAM" id="MobiDB-lite"/>
    </source>
</evidence>
<feature type="region of interest" description="Disordered" evidence="7">
    <location>
        <begin position="74"/>
        <end position="101"/>
    </location>
</feature>
<dbReference type="Gene3D" id="3.40.50.300">
    <property type="entry name" value="P-loop containing nucleotide triphosphate hydrolases"/>
    <property type="match status" value="1"/>
</dbReference>
<feature type="compositionally biased region" description="Basic and acidic residues" evidence="7">
    <location>
        <begin position="74"/>
        <end position="88"/>
    </location>
</feature>
<gene>
    <name evidence="9" type="ORF">H9912_10390</name>
</gene>
<dbReference type="GO" id="GO:0005829">
    <property type="term" value="C:cytosol"/>
    <property type="evidence" value="ECO:0007669"/>
    <property type="project" value="TreeGrafter"/>
</dbReference>
<dbReference type="InterPro" id="IPR027417">
    <property type="entry name" value="P-loop_NTPase"/>
</dbReference>
<comment type="caution">
    <text evidence="9">The sequence shown here is derived from an EMBL/GenBank/DDBJ whole genome shotgun (WGS) entry which is preliminary data.</text>
</comment>
<protein>
    <recommendedName>
        <fullName evidence="6">PhoH-like protein</fullName>
    </recommendedName>
</protein>
<dbReference type="GO" id="GO:0005524">
    <property type="term" value="F:ATP binding"/>
    <property type="evidence" value="ECO:0007669"/>
    <property type="project" value="UniProtKB-KW"/>
</dbReference>
<dbReference type="InterPro" id="IPR003714">
    <property type="entry name" value="PhoH"/>
</dbReference>
<name>A0A9D2QZ23_9FIRM</name>
<feature type="compositionally biased region" description="Basic residues" evidence="7">
    <location>
        <begin position="90"/>
        <end position="101"/>
    </location>
</feature>
<evidence type="ECO:0000256" key="4">
    <source>
        <dbReference type="ARBA" id="ARBA00022741"/>
    </source>
</evidence>
<dbReference type="InterPro" id="IPR051451">
    <property type="entry name" value="PhoH2-like"/>
</dbReference>
<reference evidence="9" key="2">
    <citation type="submission" date="2021-04" db="EMBL/GenBank/DDBJ databases">
        <authorList>
            <person name="Gilroy R."/>
        </authorList>
    </citation>
    <scope>NUCLEOTIDE SEQUENCE</scope>
    <source>
        <strain evidence="9">ChiHjej8B7-25341</strain>
    </source>
</reference>
<feature type="non-terminal residue" evidence="9">
    <location>
        <position position="1"/>
    </location>
</feature>
<dbReference type="Proteomes" id="UP000823851">
    <property type="component" value="Unassembled WGS sequence"/>
</dbReference>
<dbReference type="PANTHER" id="PTHR30473:SF1">
    <property type="entry name" value="PHOH-LIKE PROTEIN"/>
    <property type="match status" value="1"/>
</dbReference>
<evidence type="ECO:0000256" key="5">
    <source>
        <dbReference type="ARBA" id="ARBA00022840"/>
    </source>
</evidence>
<evidence type="ECO:0000256" key="6">
    <source>
        <dbReference type="ARBA" id="ARBA00039970"/>
    </source>
</evidence>
<feature type="domain" description="PhoH-like protein" evidence="8">
    <location>
        <begin position="1"/>
        <end position="68"/>
    </location>
</feature>
<evidence type="ECO:0000256" key="2">
    <source>
        <dbReference type="ARBA" id="ARBA00010393"/>
    </source>
</evidence>
<keyword evidence="4" id="KW-0547">Nucleotide-binding</keyword>
<evidence type="ECO:0000313" key="9">
    <source>
        <dbReference type="EMBL" id="HJD32333.1"/>
    </source>
</evidence>
<reference evidence="9" key="1">
    <citation type="journal article" date="2021" name="PeerJ">
        <title>Extensive microbial diversity within the chicken gut microbiome revealed by metagenomics and culture.</title>
        <authorList>
            <person name="Gilroy R."/>
            <person name="Ravi A."/>
            <person name="Getino M."/>
            <person name="Pursley I."/>
            <person name="Horton D.L."/>
            <person name="Alikhan N.F."/>
            <person name="Baker D."/>
            <person name="Gharbi K."/>
            <person name="Hall N."/>
            <person name="Watson M."/>
            <person name="Adriaenssens E.M."/>
            <person name="Foster-Nyarko E."/>
            <person name="Jarju S."/>
            <person name="Secka A."/>
            <person name="Antonio M."/>
            <person name="Oren A."/>
            <person name="Chaudhuri R.R."/>
            <person name="La Ragione R."/>
            <person name="Hildebrand F."/>
            <person name="Pallen M.J."/>
        </authorList>
    </citation>
    <scope>NUCLEOTIDE SEQUENCE</scope>
    <source>
        <strain evidence="9">ChiHjej8B7-25341</strain>
    </source>
</reference>
<dbReference type="Pfam" id="PF02562">
    <property type="entry name" value="PhoH"/>
    <property type="match status" value="1"/>
</dbReference>
<comment type="similarity">
    <text evidence="2">Belongs to the PhoH family.</text>
</comment>
<dbReference type="AlphaFoldDB" id="A0A9D2QZ23"/>
<evidence type="ECO:0000313" key="10">
    <source>
        <dbReference type="Proteomes" id="UP000823851"/>
    </source>
</evidence>